<feature type="coiled-coil region" evidence="4">
    <location>
        <begin position="721"/>
        <end position="773"/>
    </location>
</feature>
<reference evidence="7" key="1">
    <citation type="submission" date="2021-02" db="EMBL/GenBank/DDBJ databases">
        <authorList>
            <person name="Nowell W R."/>
        </authorList>
    </citation>
    <scope>NUCLEOTIDE SEQUENCE</scope>
</reference>
<evidence type="ECO:0000256" key="4">
    <source>
        <dbReference type="SAM" id="Coils"/>
    </source>
</evidence>
<dbReference type="InterPro" id="IPR006926">
    <property type="entry name" value="Vps16_N"/>
</dbReference>
<evidence type="ECO:0000256" key="2">
    <source>
        <dbReference type="ARBA" id="ARBA00017947"/>
    </source>
</evidence>
<dbReference type="Pfam" id="PF04840">
    <property type="entry name" value="Vps16_C"/>
    <property type="match status" value="1"/>
</dbReference>
<dbReference type="Pfam" id="PF04841">
    <property type="entry name" value="Vps16_N"/>
    <property type="match status" value="1"/>
</dbReference>
<comment type="subcellular location">
    <subcellularLocation>
        <location evidence="3">Late endosome membrane</location>
        <topology evidence="3">Peripheral membrane protein</topology>
        <orientation evidence="3">Cytoplasmic side</orientation>
    </subcellularLocation>
    <subcellularLocation>
        <location evidence="3">Lysosome membrane</location>
        <topology evidence="3">Peripheral membrane protein</topology>
        <orientation evidence="3">Cytoplasmic side</orientation>
    </subcellularLocation>
    <text evidence="3">Cytoplasmic, peripheral membrane protein associated with late endosomes/lysosomes.</text>
</comment>
<dbReference type="GO" id="GO:0016197">
    <property type="term" value="P:endosomal transport"/>
    <property type="evidence" value="ECO:0007669"/>
    <property type="project" value="TreeGrafter"/>
</dbReference>
<name>A0A814E4M3_ADIRI</name>
<organism evidence="7 10">
    <name type="scientific">Adineta ricciae</name>
    <name type="common">Rotifer</name>
    <dbReference type="NCBI Taxonomy" id="249248"/>
    <lineage>
        <taxon>Eukaryota</taxon>
        <taxon>Metazoa</taxon>
        <taxon>Spiralia</taxon>
        <taxon>Gnathifera</taxon>
        <taxon>Rotifera</taxon>
        <taxon>Eurotatoria</taxon>
        <taxon>Bdelloidea</taxon>
        <taxon>Adinetida</taxon>
        <taxon>Adinetidae</taxon>
        <taxon>Adineta</taxon>
    </lineage>
</organism>
<dbReference type="GO" id="GO:0033263">
    <property type="term" value="C:CORVET complex"/>
    <property type="evidence" value="ECO:0007669"/>
    <property type="project" value="UniProtKB-UniRule"/>
</dbReference>
<keyword evidence="3" id="KW-0813">Transport</keyword>
<dbReference type="GO" id="GO:0042144">
    <property type="term" value="P:vacuole fusion, non-autophagic"/>
    <property type="evidence" value="ECO:0007669"/>
    <property type="project" value="TreeGrafter"/>
</dbReference>
<comment type="similarity">
    <text evidence="1 3">Belongs to the VPS16 family.</text>
</comment>
<dbReference type="EMBL" id="CAJNOR010001683">
    <property type="protein sequence ID" value="CAF1183411.1"/>
    <property type="molecule type" value="Genomic_DNA"/>
</dbReference>
<keyword evidence="4" id="KW-0175">Coiled coil</keyword>
<keyword evidence="3" id="KW-0653">Protein transport</keyword>
<evidence type="ECO:0000256" key="3">
    <source>
        <dbReference type="PIRNR" id="PIRNR007949"/>
    </source>
</evidence>
<keyword evidence="9" id="KW-1185">Reference proteome</keyword>
<dbReference type="PIRSF" id="PIRSF007949">
    <property type="entry name" value="VPS16"/>
    <property type="match status" value="1"/>
</dbReference>
<comment type="caution">
    <text evidence="7">The sequence shown here is derived from an EMBL/GenBank/DDBJ whole genome shotgun (WGS) entry which is preliminary data.</text>
</comment>
<dbReference type="PANTHER" id="PTHR12811">
    <property type="entry name" value="VACUOLAR PROTEIN SORTING VPS16"/>
    <property type="match status" value="1"/>
</dbReference>
<dbReference type="InterPro" id="IPR016534">
    <property type="entry name" value="VPS16"/>
</dbReference>
<dbReference type="GO" id="GO:0031902">
    <property type="term" value="C:late endosome membrane"/>
    <property type="evidence" value="ECO:0007669"/>
    <property type="project" value="UniProtKB-SubCell"/>
</dbReference>
<evidence type="ECO:0000259" key="5">
    <source>
        <dbReference type="Pfam" id="PF04840"/>
    </source>
</evidence>
<accession>A0A814E4M3</accession>
<evidence type="ECO:0000313" key="8">
    <source>
        <dbReference type="EMBL" id="CAF1183411.1"/>
    </source>
</evidence>
<keyword evidence="3" id="KW-0967">Endosome</keyword>
<evidence type="ECO:0000313" key="10">
    <source>
        <dbReference type="Proteomes" id="UP000663852"/>
    </source>
</evidence>
<dbReference type="InterPro" id="IPR006925">
    <property type="entry name" value="Vps16_C"/>
</dbReference>
<dbReference type="Proteomes" id="UP000663852">
    <property type="component" value="Unassembled WGS sequence"/>
</dbReference>
<dbReference type="GO" id="GO:0003779">
    <property type="term" value="F:actin binding"/>
    <property type="evidence" value="ECO:0007669"/>
    <property type="project" value="TreeGrafter"/>
</dbReference>
<evidence type="ECO:0000313" key="7">
    <source>
        <dbReference type="EMBL" id="CAF0964238.1"/>
    </source>
</evidence>
<dbReference type="Gene3D" id="1.10.150.780">
    <property type="entry name" value="Vps16, C-terminal region"/>
    <property type="match status" value="1"/>
</dbReference>
<feature type="domain" description="Vps16 N-terminal" evidence="6">
    <location>
        <begin position="52"/>
        <end position="446"/>
    </location>
</feature>
<dbReference type="AlphaFoldDB" id="A0A814E4M3"/>
<dbReference type="EMBL" id="CAJNOJ010000051">
    <property type="protein sequence ID" value="CAF0964238.1"/>
    <property type="molecule type" value="Genomic_DNA"/>
</dbReference>
<dbReference type="Proteomes" id="UP000663828">
    <property type="component" value="Unassembled WGS sequence"/>
</dbReference>
<keyword evidence="3" id="KW-0458">Lysosome</keyword>
<evidence type="ECO:0000259" key="6">
    <source>
        <dbReference type="Pfam" id="PF04841"/>
    </source>
</evidence>
<sequence length="918" mass="104169">MTELDMREQMTDVTASWRVYDEISYRKVESTVLTGGLTQIRDVRSSASDTIKPFVAIAPCGGPVAFVYKRPSTNSNDTKYTIMIEHLPKLAVKPKEFDRGIVIFVDWTINEDLLLVTEDGKYHIMNIFHYNTSNDVSKQLGESVSVISSACTFKTNQGTGLVALAKNQESFITVKNVYSPIIQTISPSADLRSTISAWCVIDHAELTIAYAYDNIIATCGTTSRREQQIIPGITDTIVKLVSSSNYKSIAVLRDNGDVFIGSRENIGSPQSFVLKYSSNNDKAKITDIAWSGSDTVIGIRVKSKVWFDLLIINGKHSRPMTEESRQAISDDFLYYTSPVYLTTEIDGIRIASGRSLDFFQRLPDEIYNVLHLLSDSPGAKLYSAYMNYKYENQMAELLLNQLKSTRTTNGLEEGVKQCIAAASHEHDSKIQKILLKAALFGRSFLCVNLNQPKTSVRPTVSVINDLCTNTIRNLHLVNNLHHIDISIPITYKQFELLGTRILIDRLLRRNLHEFATHVTKLLRMPPEEGENRILVQWAVQQLNDPANTNEEAIAESIKKSLANVPGIPFIDIVKAANQAKKYIVAERLLDVKVSLSDQIDMLLTLNKRNEALDKALACGDTDLAIFVLMRIKSSGDVSLTDFNLKLAKLKNLPLSLLLQCLEERDRNNFHNELRKQNSSERERVAYSHIIQRFTTAITISDQRSELISASKLFREVKNDTVAQLAEDEARLLSKQDELEKKLFTIQLKSLSLVDTLETLIIQYEKDADILRKDFNVPDKRYWWIKIQAYAKKNAWVQLLEFGKKQTSPIGYEPFIDVCIRYKRIDEARRFLDRSVYSLKLDEKRLPFMYAKVQMVDEAIESAMKLKSLDALHFIESTLQLDEARTARVRQAIEKLHGYGDNPLKHVFGFLYRGNAADD</sequence>
<dbReference type="InterPro" id="IPR038132">
    <property type="entry name" value="Vps16_C_sf"/>
</dbReference>
<dbReference type="PANTHER" id="PTHR12811:SF0">
    <property type="entry name" value="VACUOLAR PROTEIN SORTING-ASSOCIATED PROTEIN 16 HOMOLOG"/>
    <property type="match status" value="1"/>
</dbReference>
<feature type="domain" description="Vps16 C-terminal" evidence="5">
    <location>
        <begin position="568"/>
        <end position="883"/>
    </location>
</feature>
<comment type="function">
    <text evidence="3">Plays a role in vesicle-mediated protein trafficking to lysosomal compartments including the endocytic membrane transport and autophagic pathways. Believed to act as a core component of the putative HOPS and CORVET endosomal tethering complexes.</text>
</comment>
<dbReference type="GO" id="GO:0006886">
    <property type="term" value="P:intracellular protein transport"/>
    <property type="evidence" value="ECO:0007669"/>
    <property type="project" value="InterPro"/>
</dbReference>
<evidence type="ECO:0000256" key="1">
    <source>
        <dbReference type="ARBA" id="ARBA00009250"/>
    </source>
</evidence>
<dbReference type="OrthoDB" id="1792at2759"/>
<dbReference type="GO" id="GO:0030897">
    <property type="term" value="C:HOPS complex"/>
    <property type="evidence" value="ECO:0007669"/>
    <property type="project" value="UniProtKB-UniRule"/>
</dbReference>
<dbReference type="SUPFAM" id="SSF50978">
    <property type="entry name" value="WD40 repeat-like"/>
    <property type="match status" value="1"/>
</dbReference>
<keyword evidence="3" id="KW-0472">Membrane</keyword>
<proteinExistence type="inferred from homology"/>
<protein>
    <recommendedName>
        <fullName evidence="2 3">Vacuolar protein sorting-associated protein 16 homolog</fullName>
    </recommendedName>
</protein>
<dbReference type="InterPro" id="IPR036322">
    <property type="entry name" value="WD40_repeat_dom_sf"/>
</dbReference>
<evidence type="ECO:0000313" key="9">
    <source>
        <dbReference type="Proteomes" id="UP000663828"/>
    </source>
</evidence>
<gene>
    <name evidence="7" type="ORF">EDS130_LOCUS13035</name>
    <name evidence="8" type="ORF">XAT740_LOCUS22708</name>
</gene>
<dbReference type="GO" id="GO:0005765">
    <property type="term" value="C:lysosomal membrane"/>
    <property type="evidence" value="ECO:0007669"/>
    <property type="project" value="UniProtKB-SubCell"/>
</dbReference>